<accession>A0ABN2LZN1</accession>
<evidence type="ECO:0000313" key="9">
    <source>
        <dbReference type="Proteomes" id="UP001499938"/>
    </source>
</evidence>
<dbReference type="PANTHER" id="PTHR43790:SF3">
    <property type="entry name" value="D-ALLOSE IMPORT ATP-BINDING PROTEIN ALSA-RELATED"/>
    <property type="match status" value="1"/>
</dbReference>
<keyword evidence="4" id="KW-0067">ATP-binding</keyword>
<name>A0ABN2LZN1_9MICO</name>
<evidence type="ECO:0000256" key="2">
    <source>
        <dbReference type="ARBA" id="ARBA00022475"/>
    </source>
</evidence>
<keyword evidence="2" id="KW-1003">Cell membrane</keyword>
<reference evidence="8 9" key="1">
    <citation type="journal article" date="2019" name="Int. J. Syst. Evol. Microbiol.">
        <title>The Global Catalogue of Microorganisms (GCM) 10K type strain sequencing project: providing services to taxonomists for standard genome sequencing and annotation.</title>
        <authorList>
            <consortium name="The Broad Institute Genomics Platform"/>
            <consortium name="The Broad Institute Genome Sequencing Center for Infectious Disease"/>
            <person name="Wu L."/>
            <person name="Ma J."/>
        </authorList>
    </citation>
    <scope>NUCLEOTIDE SEQUENCE [LARGE SCALE GENOMIC DNA]</scope>
    <source>
        <strain evidence="8 9">JCM 15592</strain>
    </source>
</reference>
<evidence type="ECO:0000256" key="5">
    <source>
        <dbReference type="ARBA" id="ARBA00022967"/>
    </source>
</evidence>
<protein>
    <recommendedName>
        <fullName evidence="7">ABC transporter domain-containing protein</fullName>
    </recommendedName>
</protein>
<feature type="domain" description="ABC transporter" evidence="7">
    <location>
        <begin position="13"/>
        <end position="46"/>
    </location>
</feature>
<evidence type="ECO:0000259" key="7">
    <source>
        <dbReference type="Pfam" id="PF00005"/>
    </source>
</evidence>
<evidence type="ECO:0000256" key="4">
    <source>
        <dbReference type="ARBA" id="ARBA00022840"/>
    </source>
</evidence>
<evidence type="ECO:0000313" key="8">
    <source>
        <dbReference type="EMBL" id="GAA1804672.1"/>
    </source>
</evidence>
<dbReference type="InterPro" id="IPR003439">
    <property type="entry name" value="ABC_transporter-like_ATP-bd"/>
</dbReference>
<keyword evidence="9" id="KW-1185">Reference proteome</keyword>
<dbReference type="InterPro" id="IPR027417">
    <property type="entry name" value="P-loop_NTPase"/>
</dbReference>
<sequence>MRRFGVRPPDPTARVGQFSGGNQQKVVLAKWMDHQPTVLVLDEPTQGIDAGAKFDVLQTICDAAAAGAVVLIASGDYEQLAHICHRVLVLRLGAVVAELSGAELTETSIAACAQGATG</sequence>
<dbReference type="Pfam" id="PF00005">
    <property type="entry name" value="ABC_tran"/>
    <property type="match status" value="1"/>
</dbReference>
<dbReference type="PANTHER" id="PTHR43790">
    <property type="entry name" value="CARBOHYDRATE TRANSPORT ATP-BINDING PROTEIN MG119-RELATED"/>
    <property type="match status" value="1"/>
</dbReference>
<proteinExistence type="predicted"/>
<evidence type="ECO:0000256" key="6">
    <source>
        <dbReference type="ARBA" id="ARBA00023136"/>
    </source>
</evidence>
<comment type="caution">
    <text evidence="8">The sequence shown here is derived from an EMBL/GenBank/DDBJ whole genome shotgun (WGS) entry which is preliminary data.</text>
</comment>
<dbReference type="Gene3D" id="3.40.50.300">
    <property type="entry name" value="P-loop containing nucleotide triphosphate hydrolases"/>
    <property type="match status" value="1"/>
</dbReference>
<keyword evidence="3" id="KW-0547">Nucleotide-binding</keyword>
<organism evidence="8 9">
    <name type="scientific">Nostocoides veronense</name>
    <dbReference type="NCBI Taxonomy" id="330836"/>
    <lineage>
        <taxon>Bacteria</taxon>
        <taxon>Bacillati</taxon>
        <taxon>Actinomycetota</taxon>
        <taxon>Actinomycetes</taxon>
        <taxon>Micrococcales</taxon>
        <taxon>Intrasporangiaceae</taxon>
        <taxon>Nostocoides</taxon>
    </lineage>
</organism>
<keyword evidence="1" id="KW-0813">Transport</keyword>
<evidence type="ECO:0000256" key="1">
    <source>
        <dbReference type="ARBA" id="ARBA00022448"/>
    </source>
</evidence>
<evidence type="ECO:0000256" key="3">
    <source>
        <dbReference type="ARBA" id="ARBA00022741"/>
    </source>
</evidence>
<dbReference type="SUPFAM" id="SSF52540">
    <property type="entry name" value="P-loop containing nucleoside triphosphate hydrolases"/>
    <property type="match status" value="1"/>
</dbReference>
<keyword evidence="6" id="KW-0472">Membrane</keyword>
<gene>
    <name evidence="8" type="ORF">GCM10009811_30360</name>
</gene>
<dbReference type="Proteomes" id="UP001499938">
    <property type="component" value="Unassembled WGS sequence"/>
</dbReference>
<keyword evidence="5" id="KW-1278">Translocase</keyword>
<dbReference type="InterPro" id="IPR050107">
    <property type="entry name" value="ABC_carbohydrate_import_ATPase"/>
</dbReference>
<dbReference type="EMBL" id="BAAAPO010000046">
    <property type="protein sequence ID" value="GAA1804672.1"/>
    <property type="molecule type" value="Genomic_DNA"/>
</dbReference>